<keyword evidence="3" id="KW-0732">Signal</keyword>
<keyword evidence="5" id="KW-1185">Reference proteome</keyword>
<dbReference type="PANTHER" id="PTHR33538">
    <property type="entry name" value="PROTEIN GAMETE EXPRESSED 1"/>
    <property type="match status" value="1"/>
</dbReference>
<dbReference type="EMBL" id="JALJOV010001085">
    <property type="protein sequence ID" value="KAK9854803.1"/>
    <property type="molecule type" value="Genomic_DNA"/>
</dbReference>
<feature type="coiled-coil region" evidence="1">
    <location>
        <begin position="167"/>
        <end position="205"/>
    </location>
</feature>
<dbReference type="InterPro" id="IPR040346">
    <property type="entry name" value="GEX1/Brambleberry"/>
</dbReference>
<feature type="region of interest" description="Disordered" evidence="2">
    <location>
        <begin position="412"/>
        <end position="550"/>
    </location>
</feature>
<reference evidence="4 5" key="1">
    <citation type="journal article" date="2024" name="Nat. Commun.">
        <title>Phylogenomics reveals the evolutionary origins of lichenization in chlorophyte algae.</title>
        <authorList>
            <person name="Puginier C."/>
            <person name="Libourel C."/>
            <person name="Otte J."/>
            <person name="Skaloud P."/>
            <person name="Haon M."/>
            <person name="Grisel S."/>
            <person name="Petersen M."/>
            <person name="Berrin J.G."/>
            <person name="Delaux P.M."/>
            <person name="Dal Grande F."/>
            <person name="Keller J."/>
        </authorList>
    </citation>
    <scope>NUCLEOTIDE SEQUENCE [LARGE SCALE GENOMIC DNA]</scope>
    <source>
        <strain evidence="4 5">SAG 2523</strain>
    </source>
</reference>
<keyword evidence="1" id="KW-0175">Coiled coil</keyword>
<dbReference type="Proteomes" id="UP001485043">
    <property type="component" value="Unassembled WGS sequence"/>
</dbReference>
<comment type="caution">
    <text evidence="4">The sequence shown here is derived from an EMBL/GenBank/DDBJ whole genome shotgun (WGS) entry which is preliminary data.</text>
</comment>
<feature type="signal peptide" evidence="3">
    <location>
        <begin position="1"/>
        <end position="23"/>
    </location>
</feature>
<evidence type="ECO:0000256" key="2">
    <source>
        <dbReference type="SAM" id="MobiDB-lite"/>
    </source>
</evidence>
<feature type="compositionally biased region" description="Polar residues" evidence="2">
    <location>
        <begin position="462"/>
        <end position="474"/>
    </location>
</feature>
<protein>
    <submittedName>
        <fullName evidence="4">Uncharacterized protein</fullName>
    </submittedName>
</protein>
<accession>A0AAW1SSX1</accession>
<evidence type="ECO:0000313" key="5">
    <source>
        <dbReference type="Proteomes" id="UP001485043"/>
    </source>
</evidence>
<feature type="compositionally biased region" description="Low complexity" evidence="2">
    <location>
        <begin position="509"/>
        <end position="519"/>
    </location>
</feature>
<evidence type="ECO:0000256" key="3">
    <source>
        <dbReference type="SAM" id="SignalP"/>
    </source>
</evidence>
<sequence>MFYGSALLYGVAVAIYTAHSASAAFFGREPPREPQFEIVPLTVSNKGKDPLSALSQLSDEEGLFSRLFGTDCYSDMSDRHFNTFNEFFTNVDSMCLFLQNQDFQKHTEAVLNILSTGARQAADQLQSMNTSLGGQLRVVGRMGLMVDSLQQGQERVAAGVEKGIDSVQQLQSQAMNLDEKLAFAIRNEERMLQRQTDTLQNLAALDMAELERAASSNLRWKEAQEQARVLSQQQQEHLALQSQLLADLRHLADSSRGLQTAMDLVLDYEQRSHTALAHLLGRSWTSGDLLFHAACALAVLCAGAFHARLPILGAWLSNQLLERVLLGACSPMLSLDSSGQAVLGGPSWRPWLHPLGALSLKWVVRGVCTVIAAAMAARWALDYLQAESHKLRAMQAFEAYVQQKDHEGTMASRQHNAALRRHRAGAAPQQPGSRSKKMPPGQPHRRAQQADRPAWDHPLANWASTGGAQPSHSTRAVGRRGPGRPTLQHTARSALSHQEQAAGPERTSSRGTARAAARSMPQRKASKRVAEDPAPSADGAESASKRRLAR</sequence>
<proteinExistence type="predicted"/>
<gene>
    <name evidence="4" type="ORF">WJX84_005021</name>
</gene>
<feature type="chain" id="PRO_5043833693" evidence="3">
    <location>
        <begin position="24"/>
        <end position="550"/>
    </location>
</feature>
<dbReference type="PANTHER" id="PTHR33538:SF2">
    <property type="entry name" value="PROTEIN GAMETE EXPRESSED 1"/>
    <property type="match status" value="1"/>
</dbReference>
<name>A0AAW1SSX1_9CHLO</name>
<evidence type="ECO:0000256" key="1">
    <source>
        <dbReference type="SAM" id="Coils"/>
    </source>
</evidence>
<organism evidence="4 5">
    <name type="scientific">Apatococcus fuscideae</name>
    <dbReference type="NCBI Taxonomy" id="2026836"/>
    <lineage>
        <taxon>Eukaryota</taxon>
        <taxon>Viridiplantae</taxon>
        <taxon>Chlorophyta</taxon>
        <taxon>core chlorophytes</taxon>
        <taxon>Trebouxiophyceae</taxon>
        <taxon>Chlorellales</taxon>
        <taxon>Chlorellaceae</taxon>
        <taxon>Apatococcus</taxon>
    </lineage>
</organism>
<dbReference type="AlphaFoldDB" id="A0AAW1SSX1"/>
<evidence type="ECO:0000313" key="4">
    <source>
        <dbReference type="EMBL" id="KAK9854803.1"/>
    </source>
</evidence>
<feature type="compositionally biased region" description="Polar residues" evidence="2">
    <location>
        <begin position="487"/>
        <end position="499"/>
    </location>
</feature>